<dbReference type="Gene3D" id="2.60.40.10">
    <property type="entry name" value="Immunoglobulins"/>
    <property type="match status" value="1"/>
</dbReference>
<dbReference type="InterPro" id="IPR013783">
    <property type="entry name" value="Ig-like_fold"/>
</dbReference>
<feature type="domain" description="Ig-like" evidence="1">
    <location>
        <begin position="22"/>
        <end position="79"/>
    </location>
</feature>
<accession>A0A7L4NTP9</accession>
<dbReference type="InterPro" id="IPR007110">
    <property type="entry name" value="Ig-like_dom"/>
</dbReference>
<dbReference type="Pfam" id="PF07654">
    <property type="entry name" value="C1-set"/>
    <property type="match status" value="1"/>
</dbReference>
<protein>
    <submittedName>
        <fullName evidence="2">IGHE protein</fullName>
    </submittedName>
</protein>
<dbReference type="SUPFAM" id="SSF48726">
    <property type="entry name" value="Immunoglobulin"/>
    <property type="match status" value="1"/>
</dbReference>
<proteinExistence type="predicted"/>
<dbReference type="InterPro" id="IPR003597">
    <property type="entry name" value="Ig_C1-set"/>
</dbReference>
<dbReference type="InterPro" id="IPR036179">
    <property type="entry name" value="Ig-like_dom_sf"/>
</dbReference>
<dbReference type="PROSITE" id="PS50835">
    <property type="entry name" value="IG_LIKE"/>
    <property type="match status" value="1"/>
</dbReference>
<dbReference type="OrthoDB" id="8694217at2759"/>
<sequence length="79" mass="8531">FSPIFPIFSHFSPLPPGPRSAPSVHLLAPPPGEVSGPSPTLSLTCLVRGFYPESISLQWQKNQAPLDQTRGQLLGPLKE</sequence>
<organism evidence="2 3">
    <name type="scientific">Ceyx cyanopectus</name>
    <name type="common">Indigo-banded kingfisher</name>
    <dbReference type="NCBI Taxonomy" id="390723"/>
    <lineage>
        <taxon>Eukaryota</taxon>
        <taxon>Metazoa</taxon>
        <taxon>Chordata</taxon>
        <taxon>Craniata</taxon>
        <taxon>Vertebrata</taxon>
        <taxon>Euteleostomi</taxon>
        <taxon>Archelosauria</taxon>
        <taxon>Archosauria</taxon>
        <taxon>Dinosauria</taxon>
        <taxon>Saurischia</taxon>
        <taxon>Theropoda</taxon>
        <taxon>Coelurosauria</taxon>
        <taxon>Aves</taxon>
        <taxon>Neognathae</taxon>
        <taxon>Neoaves</taxon>
        <taxon>Telluraves</taxon>
        <taxon>Coraciimorphae</taxon>
        <taxon>Coraciiformes</taxon>
        <taxon>Alcedinidae</taxon>
        <taxon>Ceyx</taxon>
    </lineage>
</organism>
<dbReference type="EMBL" id="VYZU01114915">
    <property type="protein sequence ID" value="NXY91664.1"/>
    <property type="molecule type" value="Genomic_DNA"/>
</dbReference>
<comment type="caution">
    <text evidence="2">The sequence shown here is derived from an EMBL/GenBank/DDBJ whole genome shotgun (WGS) entry which is preliminary data.</text>
</comment>
<keyword evidence="3" id="KW-1185">Reference proteome</keyword>
<feature type="non-terminal residue" evidence="2">
    <location>
        <position position="1"/>
    </location>
</feature>
<dbReference type="Proteomes" id="UP000586704">
    <property type="component" value="Unassembled WGS sequence"/>
</dbReference>
<evidence type="ECO:0000313" key="2">
    <source>
        <dbReference type="EMBL" id="NXY91664.1"/>
    </source>
</evidence>
<name>A0A7L4NTP9_9AVES</name>
<evidence type="ECO:0000313" key="3">
    <source>
        <dbReference type="Proteomes" id="UP000586704"/>
    </source>
</evidence>
<evidence type="ECO:0000259" key="1">
    <source>
        <dbReference type="PROSITE" id="PS50835"/>
    </source>
</evidence>
<reference evidence="2 3" key="1">
    <citation type="submission" date="2020-02" db="EMBL/GenBank/DDBJ databases">
        <title>Bird 10,000 Genomes (B10K) Project - Family phase.</title>
        <authorList>
            <person name="Zhang G."/>
        </authorList>
    </citation>
    <scope>NUCLEOTIDE SEQUENCE [LARGE SCALE GENOMIC DNA]</scope>
    <source>
        <strain evidence="2">B10K-DU-013-51</strain>
        <tissue evidence="2">Mixed tissue sample</tissue>
    </source>
</reference>
<gene>
    <name evidence="2" type="primary">Ighe</name>
    <name evidence="2" type="ORF">CEYCYA_R12603</name>
</gene>
<dbReference type="AlphaFoldDB" id="A0A7L4NTP9"/>
<feature type="non-terminal residue" evidence="2">
    <location>
        <position position="79"/>
    </location>
</feature>